<organism evidence="1 2">
    <name type="scientific">Amycolatopsis samaneae</name>
    <dbReference type="NCBI Taxonomy" id="664691"/>
    <lineage>
        <taxon>Bacteria</taxon>
        <taxon>Bacillati</taxon>
        <taxon>Actinomycetota</taxon>
        <taxon>Actinomycetes</taxon>
        <taxon>Pseudonocardiales</taxon>
        <taxon>Pseudonocardiaceae</taxon>
        <taxon>Amycolatopsis</taxon>
    </lineage>
</organism>
<name>A0ABW5GPF9_9PSEU</name>
<reference evidence="2" key="1">
    <citation type="journal article" date="2019" name="Int. J. Syst. Evol. Microbiol.">
        <title>The Global Catalogue of Microorganisms (GCM) 10K type strain sequencing project: providing services to taxonomists for standard genome sequencing and annotation.</title>
        <authorList>
            <consortium name="The Broad Institute Genomics Platform"/>
            <consortium name="The Broad Institute Genome Sequencing Center for Infectious Disease"/>
            <person name="Wu L."/>
            <person name="Ma J."/>
        </authorList>
    </citation>
    <scope>NUCLEOTIDE SEQUENCE [LARGE SCALE GENOMIC DNA]</scope>
    <source>
        <strain evidence="2">CGMCC 4.7643</strain>
    </source>
</reference>
<protein>
    <recommendedName>
        <fullName evidence="3">ATP-binding protein</fullName>
    </recommendedName>
</protein>
<gene>
    <name evidence="1" type="ORF">ACFSYJ_29310</name>
</gene>
<evidence type="ECO:0000313" key="1">
    <source>
        <dbReference type="EMBL" id="MFD2462741.1"/>
    </source>
</evidence>
<dbReference type="RefSeq" id="WP_345408451.1">
    <property type="nucleotide sequence ID" value="NZ_BAABHG010000028.1"/>
</dbReference>
<evidence type="ECO:0000313" key="2">
    <source>
        <dbReference type="Proteomes" id="UP001597419"/>
    </source>
</evidence>
<sequence>MGTVGRQRHVNQALMRIPRRAESTDRATLTKTFVTAGSFSAMLHSTDHQIIYGRRGTGKTHALLYLSDLVDNTGDIAVYLDLRTLGSAGGLYADGTLSAATRGTRLLIDTLEAIHEELLAVAVDREVGDPGVLLPALDALAEAATAVEVVGEVERETRAGLAHEATNGVELGVPLSLKASMTHRRSVTGENRLRRTGTERSHLVFGPLNRAMRTIAGALAGRRVWLLLDEWSSLPLELQPLLADLLRRCVLPTPGMTVKIAAIERRSRFRERLADGDHVGIEVGADAASAVSLDDIMIFDASRTRAQEFFAQLFHNHAGTRLASMSSSLLPSDPAGFVADAFRGTAFGELVRAAEGVPRDAINIAALAAQYAHDGLIGLRDVRLAARDWYLRDKQTAISGNEEALRLLRLLVDEVVGKRRSRTFVLDQLSGARHEMVEDLYDARLLHVLRRGLVDARRPGTLYDGYAIDYGCYVALLLGKEARRTRPHSRGAWLTSAKGVPADGFSLAKEVVDLDSLGRLES</sequence>
<dbReference type="EMBL" id="JBHUKU010000019">
    <property type="protein sequence ID" value="MFD2462741.1"/>
    <property type="molecule type" value="Genomic_DNA"/>
</dbReference>
<dbReference type="Proteomes" id="UP001597419">
    <property type="component" value="Unassembled WGS sequence"/>
</dbReference>
<evidence type="ECO:0008006" key="3">
    <source>
        <dbReference type="Google" id="ProtNLM"/>
    </source>
</evidence>
<dbReference type="SUPFAM" id="SSF52540">
    <property type="entry name" value="P-loop containing nucleoside triphosphate hydrolases"/>
    <property type="match status" value="1"/>
</dbReference>
<proteinExistence type="predicted"/>
<dbReference type="InterPro" id="IPR027417">
    <property type="entry name" value="P-loop_NTPase"/>
</dbReference>
<comment type="caution">
    <text evidence="1">The sequence shown here is derived from an EMBL/GenBank/DDBJ whole genome shotgun (WGS) entry which is preliminary data.</text>
</comment>
<keyword evidence="2" id="KW-1185">Reference proteome</keyword>
<accession>A0ABW5GPF9</accession>